<comment type="caution">
    <text evidence="2">The sequence shown here is derived from an EMBL/GenBank/DDBJ whole genome shotgun (WGS) entry which is preliminary data.</text>
</comment>
<dbReference type="PANTHER" id="PTHR32108:SF9">
    <property type="entry name" value="REVERSE TRANSCRIPTASE RNASE H-LIKE DOMAIN-CONTAINING PROTEIN"/>
    <property type="match status" value="1"/>
</dbReference>
<accession>A0A371F7I6</accession>
<keyword evidence="3" id="KW-1185">Reference proteome</keyword>
<dbReference type="Gene3D" id="2.40.70.10">
    <property type="entry name" value="Acid Proteases"/>
    <property type="match status" value="1"/>
</dbReference>
<dbReference type="Proteomes" id="UP000257109">
    <property type="component" value="Unassembled WGS sequence"/>
</dbReference>
<dbReference type="PANTHER" id="PTHR32108">
    <property type="entry name" value="DNA-DIRECTED RNA POLYMERASE SUBUNIT ALPHA"/>
    <property type="match status" value="1"/>
</dbReference>
<dbReference type="AlphaFoldDB" id="A0A371F7I6"/>
<dbReference type="OrthoDB" id="5430981at2759"/>
<name>A0A371F7I6_MUCPR</name>
<dbReference type="InterPro" id="IPR021109">
    <property type="entry name" value="Peptidase_aspartic_dom_sf"/>
</dbReference>
<dbReference type="EMBL" id="QJKJ01010244">
    <property type="protein sequence ID" value="RDX74235.1"/>
    <property type="molecule type" value="Genomic_DNA"/>
</dbReference>
<proteinExistence type="predicted"/>
<reference evidence="2" key="1">
    <citation type="submission" date="2018-05" db="EMBL/GenBank/DDBJ databases">
        <title>Draft genome of Mucuna pruriens seed.</title>
        <authorList>
            <person name="Nnadi N.E."/>
            <person name="Vos R."/>
            <person name="Hasami M.H."/>
            <person name="Devisetty U.K."/>
            <person name="Aguiy J.C."/>
        </authorList>
    </citation>
    <scope>NUCLEOTIDE SEQUENCE [LARGE SCALE GENOMIC DNA]</scope>
    <source>
        <strain evidence="2">JCA_2017</strain>
    </source>
</reference>
<protein>
    <submittedName>
        <fullName evidence="2">Uncharacterized protein</fullName>
    </submittedName>
</protein>
<dbReference type="SUPFAM" id="SSF50630">
    <property type="entry name" value="Acid proteases"/>
    <property type="match status" value="1"/>
</dbReference>
<evidence type="ECO:0000256" key="1">
    <source>
        <dbReference type="SAM" id="MobiDB-lite"/>
    </source>
</evidence>
<feature type="region of interest" description="Disordered" evidence="1">
    <location>
        <begin position="1"/>
        <end position="28"/>
    </location>
</feature>
<organism evidence="2 3">
    <name type="scientific">Mucuna pruriens</name>
    <name type="common">Velvet bean</name>
    <name type="synonym">Dolichos pruriens</name>
    <dbReference type="NCBI Taxonomy" id="157652"/>
    <lineage>
        <taxon>Eukaryota</taxon>
        <taxon>Viridiplantae</taxon>
        <taxon>Streptophyta</taxon>
        <taxon>Embryophyta</taxon>
        <taxon>Tracheophyta</taxon>
        <taxon>Spermatophyta</taxon>
        <taxon>Magnoliopsida</taxon>
        <taxon>eudicotyledons</taxon>
        <taxon>Gunneridae</taxon>
        <taxon>Pentapetalae</taxon>
        <taxon>rosids</taxon>
        <taxon>fabids</taxon>
        <taxon>Fabales</taxon>
        <taxon>Fabaceae</taxon>
        <taxon>Papilionoideae</taxon>
        <taxon>50 kb inversion clade</taxon>
        <taxon>NPAAA clade</taxon>
        <taxon>indigoferoid/millettioid clade</taxon>
        <taxon>Phaseoleae</taxon>
        <taxon>Mucuna</taxon>
    </lineage>
</organism>
<dbReference type="CDD" id="cd00303">
    <property type="entry name" value="retropepsin_like"/>
    <property type="match status" value="1"/>
</dbReference>
<evidence type="ECO:0000313" key="2">
    <source>
        <dbReference type="EMBL" id="RDX74235.1"/>
    </source>
</evidence>
<feature type="non-terminal residue" evidence="2">
    <location>
        <position position="1"/>
    </location>
</feature>
<evidence type="ECO:0000313" key="3">
    <source>
        <dbReference type="Proteomes" id="UP000257109"/>
    </source>
</evidence>
<gene>
    <name evidence="2" type="ORF">CR513_46031</name>
</gene>
<sequence>MKEGSYPRGKRKSNGEPKRNHDRRKATKFLKPIRHSEYKLLDQMNKIPTRISLLSLLINSEGHRNLLLKILNKAHVAQDITIEKFGGIVNNIMTSSHLSFSEEEVPAKERGHNQPLHIVVKCRNYMIARVLIDNGSFLNIMPKTTLDKLYSIDSQLRTSSIVVRAFDGSKRQVMGEITLPKHIRPVTFDITFQVMDILPTYNYLLGRPWIHAIGAVPYSLHQRVKYIANQQLKETKRLWIQSLEIASTIGAKTEQRNPKPSKAEIMAARIDNATLMCGDANESNKLIKGEGAEAEVLVKIEMWIEQEKPKF</sequence>